<dbReference type="PROSITE" id="PS51375">
    <property type="entry name" value="PPR"/>
    <property type="match status" value="1"/>
</dbReference>
<dbReference type="InterPro" id="IPR002885">
    <property type="entry name" value="PPR_rpt"/>
</dbReference>
<feature type="transmembrane region" description="Helical" evidence="3">
    <location>
        <begin position="92"/>
        <end position="114"/>
    </location>
</feature>
<evidence type="ECO:0000256" key="2">
    <source>
        <dbReference type="PROSITE-ProRule" id="PRU00708"/>
    </source>
</evidence>
<keyword evidence="5" id="KW-1185">Reference proteome</keyword>
<proteinExistence type="predicted"/>
<evidence type="ECO:0000313" key="4">
    <source>
        <dbReference type="EMBL" id="KAF9620885.1"/>
    </source>
</evidence>
<organism evidence="4 5">
    <name type="scientific">Coptis chinensis</name>
    <dbReference type="NCBI Taxonomy" id="261450"/>
    <lineage>
        <taxon>Eukaryota</taxon>
        <taxon>Viridiplantae</taxon>
        <taxon>Streptophyta</taxon>
        <taxon>Embryophyta</taxon>
        <taxon>Tracheophyta</taxon>
        <taxon>Spermatophyta</taxon>
        <taxon>Magnoliopsida</taxon>
        <taxon>Ranunculales</taxon>
        <taxon>Ranunculaceae</taxon>
        <taxon>Coptidoideae</taxon>
        <taxon>Coptis</taxon>
    </lineage>
</organism>
<dbReference type="PANTHER" id="PTHR47926">
    <property type="entry name" value="PENTATRICOPEPTIDE REPEAT-CONTAINING PROTEIN"/>
    <property type="match status" value="1"/>
</dbReference>
<evidence type="ECO:0000256" key="1">
    <source>
        <dbReference type="ARBA" id="ARBA00022737"/>
    </source>
</evidence>
<evidence type="ECO:0008006" key="6">
    <source>
        <dbReference type="Google" id="ProtNLM"/>
    </source>
</evidence>
<dbReference type="Gene3D" id="1.25.40.10">
    <property type="entry name" value="Tetratricopeptide repeat domain"/>
    <property type="match status" value="1"/>
</dbReference>
<sequence>MWMCGCVDESYRVFRQISFKDIVSYNGMISGFANHGHVEYALKRFEELLTSGLQSDQITFCVLTACSLQPCREKHVEEACDRGRNMEVQPHVGVWGALLAASGVLGFTTMLKLAKLLQRSFSLWSLRIVGCSRIHELWMVPRLGVRLFRSNTSK</sequence>
<feature type="non-terminal residue" evidence="4">
    <location>
        <position position="154"/>
    </location>
</feature>
<dbReference type="GO" id="GO:0009451">
    <property type="term" value="P:RNA modification"/>
    <property type="evidence" value="ECO:0007669"/>
    <property type="project" value="InterPro"/>
</dbReference>
<keyword evidence="3" id="KW-0472">Membrane</keyword>
<dbReference type="NCBIfam" id="TIGR00756">
    <property type="entry name" value="PPR"/>
    <property type="match status" value="1"/>
</dbReference>
<keyword evidence="1" id="KW-0677">Repeat</keyword>
<feature type="repeat" description="PPR" evidence="2">
    <location>
        <begin position="21"/>
        <end position="55"/>
    </location>
</feature>
<dbReference type="AlphaFoldDB" id="A0A835IKY4"/>
<dbReference type="Proteomes" id="UP000631114">
    <property type="component" value="Unassembled WGS sequence"/>
</dbReference>
<gene>
    <name evidence="4" type="ORF">IFM89_015126</name>
</gene>
<dbReference type="EMBL" id="JADFTS010000002">
    <property type="protein sequence ID" value="KAF9620885.1"/>
    <property type="molecule type" value="Genomic_DNA"/>
</dbReference>
<keyword evidence="3" id="KW-0812">Transmembrane</keyword>
<evidence type="ECO:0000256" key="3">
    <source>
        <dbReference type="SAM" id="Phobius"/>
    </source>
</evidence>
<protein>
    <recommendedName>
        <fullName evidence="6">Pentatricopeptide repeat-containing protein</fullName>
    </recommendedName>
</protein>
<dbReference type="InterPro" id="IPR046960">
    <property type="entry name" value="PPR_At4g14850-like_plant"/>
</dbReference>
<reference evidence="4 5" key="1">
    <citation type="submission" date="2020-10" db="EMBL/GenBank/DDBJ databases">
        <title>The Coptis chinensis genome and diversification of protoberbering-type alkaloids.</title>
        <authorList>
            <person name="Wang B."/>
            <person name="Shu S."/>
            <person name="Song C."/>
            <person name="Liu Y."/>
        </authorList>
    </citation>
    <scope>NUCLEOTIDE SEQUENCE [LARGE SCALE GENOMIC DNA]</scope>
    <source>
        <strain evidence="4">HL-2020</strain>
        <tissue evidence="4">Leaf</tissue>
    </source>
</reference>
<name>A0A835IKY4_9MAGN</name>
<keyword evidence="3" id="KW-1133">Transmembrane helix</keyword>
<dbReference type="InterPro" id="IPR011990">
    <property type="entry name" value="TPR-like_helical_dom_sf"/>
</dbReference>
<comment type="caution">
    <text evidence="4">The sequence shown here is derived from an EMBL/GenBank/DDBJ whole genome shotgun (WGS) entry which is preliminary data.</text>
</comment>
<dbReference type="OrthoDB" id="185373at2759"/>
<dbReference type="Pfam" id="PF13041">
    <property type="entry name" value="PPR_2"/>
    <property type="match status" value="1"/>
</dbReference>
<evidence type="ECO:0000313" key="5">
    <source>
        <dbReference type="Proteomes" id="UP000631114"/>
    </source>
</evidence>
<accession>A0A835IKY4</accession>
<dbReference type="GO" id="GO:0003723">
    <property type="term" value="F:RNA binding"/>
    <property type="evidence" value="ECO:0007669"/>
    <property type="project" value="InterPro"/>
</dbReference>